<dbReference type="PANTHER" id="PTHR13184:SF5">
    <property type="entry name" value="METHYLTRANSFERASE-LIKE PROTEIN 17, MITOCHONDRIAL"/>
    <property type="match status" value="1"/>
</dbReference>
<feature type="non-terminal residue" evidence="9">
    <location>
        <position position="219"/>
    </location>
</feature>
<evidence type="ECO:0000313" key="9">
    <source>
        <dbReference type="EMBL" id="ETO16920.1"/>
    </source>
</evidence>
<comment type="subcellular location">
    <subcellularLocation>
        <location evidence="1">Mitochondrion</location>
    </subcellularLocation>
</comment>
<evidence type="ECO:0000256" key="7">
    <source>
        <dbReference type="ARBA" id="ARBA00045681"/>
    </source>
</evidence>
<evidence type="ECO:0000256" key="1">
    <source>
        <dbReference type="ARBA" id="ARBA00004173"/>
    </source>
</evidence>
<dbReference type="EMBL" id="ASPP01017621">
    <property type="protein sequence ID" value="ETO16920.1"/>
    <property type="molecule type" value="Genomic_DNA"/>
</dbReference>
<feature type="compositionally biased region" description="Low complexity" evidence="8">
    <location>
        <begin position="124"/>
        <end position="145"/>
    </location>
</feature>
<dbReference type="GO" id="GO:0008168">
    <property type="term" value="F:methyltransferase activity"/>
    <property type="evidence" value="ECO:0007669"/>
    <property type="project" value="InterPro"/>
</dbReference>
<dbReference type="GO" id="GO:0005763">
    <property type="term" value="C:mitochondrial small ribosomal subunit"/>
    <property type="evidence" value="ECO:0007669"/>
    <property type="project" value="TreeGrafter"/>
</dbReference>
<evidence type="ECO:0000256" key="5">
    <source>
        <dbReference type="ARBA" id="ARBA00023014"/>
    </source>
</evidence>
<keyword evidence="5" id="KW-0411">Iron-sulfur</keyword>
<accession>X6MV13</accession>
<evidence type="ECO:0000313" key="10">
    <source>
        <dbReference type="Proteomes" id="UP000023152"/>
    </source>
</evidence>
<dbReference type="AlphaFoldDB" id="X6MV13"/>
<sequence length="219" mass="25363">MKAEIREKLSDVLKKERWPSGWHERRQEMKFAQRLFNSLPVRYDRRKVLRYIANEFPLSLSVNYRVLKELHNRMPHFQPEGIVDFGSGPGCAILAALEVFNKPPDTLHTSLHTYHNKIINHDSNTNTNKNNNNNDGIVNNKNTTNDQEKKKYQSCIRSIFPIEPSTIMKDYAKVILQDVQNEYHVAWLNNLKNKAAQQPLVIASFVLNEISGGPQVIQQ</sequence>
<name>X6MV13_RETFI</name>
<dbReference type="GO" id="GO:0003735">
    <property type="term" value="F:structural constituent of ribosome"/>
    <property type="evidence" value="ECO:0007669"/>
    <property type="project" value="TreeGrafter"/>
</dbReference>
<evidence type="ECO:0000256" key="3">
    <source>
        <dbReference type="ARBA" id="ARBA00022946"/>
    </source>
</evidence>
<dbReference type="Pfam" id="PF09243">
    <property type="entry name" value="Rsm22"/>
    <property type="match status" value="1"/>
</dbReference>
<evidence type="ECO:0000256" key="8">
    <source>
        <dbReference type="SAM" id="MobiDB-lite"/>
    </source>
</evidence>
<organism evidence="9 10">
    <name type="scientific">Reticulomyxa filosa</name>
    <dbReference type="NCBI Taxonomy" id="46433"/>
    <lineage>
        <taxon>Eukaryota</taxon>
        <taxon>Sar</taxon>
        <taxon>Rhizaria</taxon>
        <taxon>Retaria</taxon>
        <taxon>Foraminifera</taxon>
        <taxon>Monothalamids</taxon>
        <taxon>Reticulomyxidae</taxon>
        <taxon>Reticulomyxa</taxon>
    </lineage>
</organism>
<dbReference type="GO" id="GO:0006412">
    <property type="term" value="P:translation"/>
    <property type="evidence" value="ECO:0007669"/>
    <property type="project" value="InterPro"/>
</dbReference>
<dbReference type="OrthoDB" id="421327at2759"/>
<keyword evidence="2" id="KW-0479">Metal-binding</keyword>
<dbReference type="InterPro" id="IPR052571">
    <property type="entry name" value="Mt_RNA_Methyltransferase"/>
</dbReference>
<reference evidence="9 10" key="1">
    <citation type="journal article" date="2013" name="Curr. Biol.">
        <title>The Genome of the Foraminiferan Reticulomyxa filosa.</title>
        <authorList>
            <person name="Glockner G."/>
            <person name="Hulsmann N."/>
            <person name="Schleicher M."/>
            <person name="Noegel A.A."/>
            <person name="Eichinger L."/>
            <person name="Gallinger C."/>
            <person name="Pawlowski J."/>
            <person name="Sierra R."/>
            <person name="Euteneuer U."/>
            <person name="Pillet L."/>
            <person name="Moustafa A."/>
            <person name="Platzer M."/>
            <person name="Groth M."/>
            <person name="Szafranski K."/>
            <person name="Schliwa M."/>
        </authorList>
    </citation>
    <scope>NUCLEOTIDE SEQUENCE [LARGE SCALE GENOMIC DNA]</scope>
</reference>
<keyword evidence="3" id="KW-0809">Transit peptide</keyword>
<feature type="region of interest" description="Disordered" evidence="8">
    <location>
        <begin position="122"/>
        <end position="148"/>
    </location>
</feature>
<proteinExistence type="predicted"/>
<gene>
    <name evidence="9" type="ORF">RFI_20417</name>
</gene>
<protein>
    <submittedName>
        <fullName evidence="9">Uncharacterized protein</fullName>
    </submittedName>
</protein>
<comment type="function">
    <text evidence="7">Mitochondrial ribosome (mitoribosome) assembly factor. Binds at the interface of the head and body domains of the mitochondrial small ribosomal subunit (mt-SSU), occluding the mRNA channel and preventing compaction of the head domain towards the body. Probable inactive methyltransferase: retains the characteristic folding and ability to bind S-adenosyl-L-methionine, but it probably lost its methyltransferase activity.</text>
</comment>
<keyword evidence="4" id="KW-0408">Iron</keyword>
<comment type="caution">
    <text evidence="9">The sequence shown here is derived from an EMBL/GenBank/DDBJ whole genome shotgun (WGS) entry which is preliminary data.</text>
</comment>
<dbReference type="GO" id="GO:0051536">
    <property type="term" value="F:iron-sulfur cluster binding"/>
    <property type="evidence" value="ECO:0007669"/>
    <property type="project" value="UniProtKB-KW"/>
</dbReference>
<keyword evidence="6" id="KW-0496">Mitochondrion</keyword>
<evidence type="ECO:0000256" key="4">
    <source>
        <dbReference type="ARBA" id="ARBA00023004"/>
    </source>
</evidence>
<dbReference type="InterPro" id="IPR015324">
    <property type="entry name" value="Ribosomal_Rsm22-like"/>
</dbReference>
<evidence type="ECO:0000256" key="6">
    <source>
        <dbReference type="ARBA" id="ARBA00023128"/>
    </source>
</evidence>
<keyword evidence="10" id="KW-1185">Reference proteome</keyword>
<dbReference type="GO" id="GO:0046872">
    <property type="term" value="F:metal ion binding"/>
    <property type="evidence" value="ECO:0007669"/>
    <property type="project" value="UniProtKB-KW"/>
</dbReference>
<evidence type="ECO:0000256" key="2">
    <source>
        <dbReference type="ARBA" id="ARBA00022723"/>
    </source>
</evidence>
<dbReference type="Proteomes" id="UP000023152">
    <property type="component" value="Unassembled WGS sequence"/>
</dbReference>
<dbReference type="PANTHER" id="PTHR13184">
    <property type="entry name" value="37S RIBOSOMAL PROTEIN S22"/>
    <property type="match status" value="1"/>
</dbReference>